<accession>X1DUA0</accession>
<gene>
    <name evidence="1" type="ORF">S01H4_45540</name>
</gene>
<comment type="caution">
    <text evidence="1">The sequence shown here is derived from an EMBL/GenBank/DDBJ whole genome shotgun (WGS) entry which is preliminary data.</text>
</comment>
<dbReference type="AlphaFoldDB" id="X1DUA0"/>
<sequence length="46" mass="5207">GLFILAMISILWIIKTKNVNEFRLAVILICIVFAIKTNINDCGSRK</sequence>
<feature type="non-terminal residue" evidence="1">
    <location>
        <position position="1"/>
    </location>
</feature>
<proteinExistence type="predicted"/>
<dbReference type="EMBL" id="BART01025361">
    <property type="protein sequence ID" value="GAG99961.1"/>
    <property type="molecule type" value="Genomic_DNA"/>
</dbReference>
<evidence type="ECO:0000313" key="1">
    <source>
        <dbReference type="EMBL" id="GAG99961.1"/>
    </source>
</evidence>
<organism evidence="1">
    <name type="scientific">marine sediment metagenome</name>
    <dbReference type="NCBI Taxonomy" id="412755"/>
    <lineage>
        <taxon>unclassified sequences</taxon>
        <taxon>metagenomes</taxon>
        <taxon>ecological metagenomes</taxon>
    </lineage>
</organism>
<reference evidence="1" key="1">
    <citation type="journal article" date="2014" name="Front. Microbiol.">
        <title>High frequency of phylogenetically diverse reductive dehalogenase-homologous genes in deep subseafloor sedimentary metagenomes.</title>
        <authorList>
            <person name="Kawai M."/>
            <person name="Futagami T."/>
            <person name="Toyoda A."/>
            <person name="Takaki Y."/>
            <person name="Nishi S."/>
            <person name="Hori S."/>
            <person name="Arai W."/>
            <person name="Tsubouchi T."/>
            <person name="Morono Y."/>
            <person name="Uchiyama I."/>
            <person name="Ito T."/>
            <person name="Fujiyama A."/>
            <person name="Inagaki F."/>
            <person name="Takami H."/>
        </authorList>
    </citation>
    <scope>NUCLEOTIDE SEQUENCE</scope>
    <source>
        <strain evidence="1">Expedition CK06-06</strain>
    </source>
</reference>
<name>X1DUA0_9ZZZZ</name>
<protein>
    <submittedName>
        <fullName evidence="1">Uncharacterized protein</fullName>
    </submittedName>
</protein>